<keyword evidence="4 12" id="KW-0812">Transmembrane</keyword>
<feature type="transmembrane region" description="Helical" evidence="12">
    <location>
        <begin position="305"/>
        <end position="325"/>
    </location>
</feature>
<proteinExistence type="predicted"/>
<dbReference type="RefSeq" id="WP_203175893.1">
    <property type="nucleotide sequence ID" value="NZ_JAEVHM010000066.1"/>
</dbReference>
<keyword evidence="6" id="KW-0378">Hydrolase</keyword>
<keyword evidence="5" id="KW-0479">Metal-binding</keyword>
<dbReference type="EMBL" id="JAEVHM010000066">
    <property type="protein sequence ID" value="MBM0233137.1"/>
    <property type="molecule type" value="Genomic_DNA"/>
</dbReference>
<name>A0ABS1XV66_9ACTN</name>
<keyword evidence="8 12" id="KW-1133">Transmembrane helix</keyword>
<evidence type="ECO:0000259" key="13">
    <source>
        <dbReference type="Pfam" id="PF01435"/>
    </source>
</evidence>
<evidence type="ECO:0000256" key="12">
    <source>
        <dbReference type="SAM" id="Phobius"/>
    </source>
</evidence>
<dbReference type="GO" id="GO:0008237">
    <property type="term" value="F:metallopeptidase activity"/>
    <property type="evidence" value="ECO:0007669"/>
    <property type="project" value="UniProtKB-KW"/>
</dbReference>
<feature type="transmembrane region" description="Helical" evidence="12">
    <location>
        <begin position="159"/>
        <end position="182"/>
    </location>
</feature>
<accession>A0ABS1XV66</accession>
<dbReference type="InterPro" id="IPR050083">
    <property type="entry name" value="HtpX_protease"/>
</dbReference>
<feature type="transmembrane region" description="Helical" evidence="12">
    <location>
        <begin position="63"/>
        <end position="83"/>
    </location>
</feature>
<evidence type="ECO:0000256" key="6">
    <source>
        <dbReference type="ARBA" id="ARBA00022801"/>
    </source>
</evidence>
<keyword evidence="15" id="KW-1185">Reference proteome</keyword>
<dbReference type="Proteomes" id="UP000601027">
    <property type="component" value="Unassembled WGS sequence"/>
</dbReference>
<organism evidence="14 15">
    <name type="scientific">Micromonospora parastrephiae</name>
    <dbReference type="NCBI Taxonomy" id="2806101"/>
    <lineage>
        <taxon>Bacteria</taxon>
        <taxon>Bacillati</taxon>
        <taxon>Actinomycetota</taxon>
        <taxon>Actinomycetes</taxon>
        <taxon>Micromonosporales</taxon>
        <taxon>Micromonosporaceae</taxon>
        <taxon>Micromonospora</taxon>
    </lineage>
</organism>
<keyword evidence="10 12" id="KW-0472">Membrane</keyword>
<evidence type="ECO:0000256" key="4">
    <source>
        <dbReference type="ARBA" id="ARBA00022692"/>
    </source>
</evidence>
<evidence type="ECO:0000313" key="15">
    <source>
        <dbReference type="Proteomes" id="UP000601027"/>
    </source>
</evidence>
<protein>
    <submittedName>
        <fullName evidence="14">M48 family metalloprotease</fullName>
    </submittedName>
</protein>
<evidence type="ECO:0000256" key="3">
    <source>
        <dbReference type="ARBA" id="ARBA00022670"/>
    </source>
</evidence>
<evidence type="ECO:0000256" key="10">
    <source>
        <dbReference type="ARBA" id="ARBA00023136"/>
    </source>
</evidence>
<feature type="transmembrane region" description="Helical" evidence="12">
    <location>
        <begin position="128"/>
        <end position="152"/>
    </location>
</feature>
<evidence type="ECO:0000256" key="9">
    <source>
        <dbReference type="ARBA" id="ARBA00023049"/>
    </source>
</evidence>
<evidence type="ECO:0000256" key="2">
    <source>
        <dbReference type="ARBA" id="ARBA00022475"/>
    </source>
</evidence>
<evidence type="ECO:0000256" key="8">
    <source>
        <dbReference type="ARBA" id="ARBA00022989"/>
    </source>
</evidence>
<keyword evidence="3" id="KW-0645">Protease</keyword>
<keyword evidence="2" id="KW-1003">Cell membrane</keyword>
<sequence>MTEPHTVSPEGTPPTVPQLDVRAAEPPAADPPPAAGGLADRPPGYPNALVWLRAGILRDWRGVLGAFVATWFYLPVALLLAFWGGLSFAAAGLFAGGFGTDDQVPSVLRDAPLIGSLLEAFLSRSGGVLGGVFGFVVGFLIGFLAVLVLPWMGVADEPLALVTGLVGTVVAAALIGVLYTLYRVLLEPRLLVVSGARQPSRREYARLRPVLDDCARRLGLPTVPRLLMEDDPVLSNARTYARHVVVSTAVLTEPDDEVAALLSHELVHWRTGDEITSAFVRGVGLPLTLAHALPTWLMRTFPHPATNFVVFLFFWPVLLTMRYVVLPLHARDVRAAEYRADLGAVLTGHVDGLRRVLQRRLSFESGRSGWDEAVCATHPPHELRLDALERASVVGVPAGAGESVTAERLFGHSGPVGTRRTWLLVGALVLVACFGTGGLGVVQWAFFRPQATIDGYFSALADRDSDAALGFLADQSGVTDRRLLAQLLRGEGYQPPTDVDISSLEREGDSATATVAYRLAGERQTASVTLHRDDDATAGLFHGWRLSGGLIPLNAPVAGPGVRLNGVELPVATEGPPLVLLPGGYTATGPSSALSETPSATVAVGPGQGAATLELVPVLKPTAVEAVEARVRAWLDECAKQTVAAPPGCPFRYYGGSAQKVTWKMLEYPKLAVELTGPTTAQVATPYETQGKVQVSGTTTYFGTSSPFSEEDTFTIAGVATADGDAVAFRPAPN</sequence>
<feature type="transmembrane region" description="Helical" evidence="12">
    <location>
        <begin position="422"/>
        <end position="446"/>
    </location>
</feature>
<reference evidence="14 15" key="1">
    <citation type="submission" date="2021-01" db="EMBL/GenBank/DDBJ databases">
        <title>Draft genome sequence of Micromonospora sp. strain STR1_7.</title>
        <authorList>
            <person name="Karlyshev A."/>
            <person name="Jawad R."/>
        </authorList>
    </citation>
    <scope>NUCLEOTIDE SEQUENCE [LARGE SCALE GENOMIC DNA]</scope>
    <source>
        <strain evidence="14 15">STR1-7</strain>
    </source>
</reference>
<feature type="region of interest" description="Disordered" evidence="11">
    <location>
        <begin position="1"/>
        <end position="40"/>
    </location>
</feature>
<dbReference type="Pfam" id="PF01435">
    <property type="entry name" value="Peptidase_M48"/>
    <property type="match status" value="1"/>
</dbReference>
<evidence type="ECO:0000256" key="1">
    <source>
        <dbReference type="ARBA" id="ARBA00001947"/>
    </source>
</evidence>
<evidence type="ECO:0000256" key="5">
    <source>
        <dbReference type="ARBA" id="ARBA00022723"/>
    </source>
</evidence>
<dbReference type="Gene3D" id="3.30.2010.10">
    <property type="entry name" value="Metalloproteases ('zincins'), catalytic domain"/>
    <property type="match status" value="1"/>
</dbReference>
<comment type="caution">
    <text evidence="14">The sequence shown here is derived from an EMBL/GenBank/DDBJ whole genome shotgun (WGS) entry which is preliminary data.</text>
</comment>
<evidence type="ECO:0000313" key="14">
    <source>
        <dbReference type="EMBL" id="MBM0233137.1"/>
    </source>
</evidence>
<dbReference type="PANTHER" id="PTHR43221:SF2">
    <property type="entry name" value="PROTEASE HTPX HOMOLOG"/>
    <property type="match status" value="1"/>
</dbReference>
<keyword evidence="9 14" id="KW-0482">Metalloprotease</keyword>
<dbReference type="PANTHER" id="PTHR43221">
    <property type="entry name" value="PROTEASE HTPX"/>
    <property type="match status" value="1"/>
</dbReference>
<feature type="domain" description="Peptidase M48" evidence="13">
    <location>
        <begin position="204"/>
        <end position="390"/>
    </location>
</feature>
<comment type="cofactor">
    <cofactor evidence="1">
        <name>Zn(2+)</name>
        <dbReference type="ChEBI" id="CHEBI:29105"/>
    </cofactor>
</comment>
<keyword evidence="7" id="KW-0862">Zinc</keyword>
<evidence type="ECO:0000256" key="7">
    <source>
        <dbReference type="ARBA" id="ARBA00022833"/>
    </source>
</evidence>
<dbReference type="InterPro" id="IPR001915">
    <property type="entry name" value="Peptidase_M48"/>
</dbReference>
<evidence type="ECO:0000256" key="11">
    <source>
        <dbReference type="SAM" id="MobiDB-lite"/>
    </source>
</evidence>
<gene>
    <name evidence="14" type="ORF">JNW91_15460</name>
</gene>